<keyword evidence="3" id="KW-0648">Protein biosynthesis</keyword>
<dbReference type="CDD" id="cd14275">
    <property type="entry name" value="UBA_EF-Ts"/>
    <property type="match status" value="1"/>
</dbReference>
<dbReference type="Gene3D" id="1.10.286.20">
    <property type="match status" value="1"/>
</dbReference>
<dbReference type="InterPro" id="IPR001816">
    <property type="entry name" value="Transl_elong_EFTs/EF1B"/>
</dbReference>
<evidence type="ECO:0000256" key="2">
    <source>
        <dbReference type="ARBA" id="ARBA00022768"/>
    </source>
</evidence>
<dbReference type="Pfam" id="PF00889">
    <property type="entry name" value="EF_TS"/>
    <property type="match status" value="1"/>
</dbReference>
<proteinExistence type="inferred from homology"/>
<dbReference type="GO" id="GO:0003746">
    <property type="term" value="F:translation elongation factor activity"/>
    <property type="evidence" value="ECO:0007669"/>
    <property type="project" value="UniProtKB-KW"/>
</dbReference>
<protein>
    <submittedName>
        <fullName evidence="5">Unannotated protein</fullName>
    </submittedName>
</protein>
<gene>
    <name evidence="5" type="ORF">UFOPK2242_00278</name>
</gene>
<dbReference type="SUPFAM" id="SSF54713">
    <property type="entry name" value="Elongation factor Ts (EF-Ts), dimerisation domain"/>
    <property type="match status" value="2"/>
</dbReference>
<dbReference type="FunFam" id="1.10.8.10:FF:000001">
    <property type="entry name" value="Elongation factor Ts"/>
    <property type="match status" value="1"/>
</dbReference>
<sequence>MGEYTAKDVAALRKETGAGMMDCKKALEETSGGLEEAKDWLRKKGLAGATKRAGRSADQGAIDVSVNGGVAALVELTAETDFVAKSEDFRGLVARLVAQVSANGDAGLAEQPFEGTTVGEYVTQAASRLGENVGIGRVVRYETTDGLVDSYKHIQNDRGVIGVLVELSGVDASSAAALEVAHDIVLHIASAAPRYTTRSEVPADAIERERAVLTELTRNEGKPEASIEKIVEARLNSFYKDYVLEEQGFVKDPKVTVGSLVSGLGGAAAIKRFARVKIGEE</sequence>
<dbReference type="SUPFAM" id="SSF46934">
    <property type="entry name" value="UBA-like"/>
    <property type="match status" value="1"/>
</dbReference>
<dbReference type="PROSITE" id="PS01127">
    <property type="entry name" value="EF_TS_2"/>
    <property type="match status" value="1"/>
</dbReference>
<dbReference type="Gene3D" id="1.10.8.10">
    <property type="entry name" value="DNA helicase RuvA subunit, C-terminal domain"/>
    <property type="match status" value="1"/>
</dbReference>
<dbReference type="NCBIfam" id="TIGR00116">
    <property type="entry name" value="tsf"/>
    <property type="match status" value="1"/>
</dbReference>
<dbReference type="EMBL" id="CAEZWM010000018">
    <property type="protein sequence ID" value="CAB4648874.1"/>
    <property type="molecule type" value="Genomic_DNA"/>
</dbReference>
<dbReference type="InterPro" id="IPR009060">
    <property type="entry name" value="UBA-like_sf"/>
</dbReference>
<dbReference type="PANTHER" id="PTHR11741">
    <property type="entry name" value="ELONGATION FACTOR TS"/>
    <property type="match status" value="1"/>
</dbReference>
<dbReference type="InterPro" id="IPR036402">
    <property type="entry name" value="EF-Ts_dimer_sf"/>
</dbReference>
<dbReference type="GO" id="GO:0005737">
    <property type="term" value="C:cytoplasm"/>
    <property type="evidence" value="ECO:0007669"/>
    <property type="project" value="UniProtKB-ARBA"/>
</dbReference>
<dbReference type="AlphaFoldDB" id="A0A6J6KL35"/>
<evidence type="ECO:0000313" key="5">
    <source>
        <dbReference type="EMBL" id="CAB4648874.1"/>
    </source>
</evidence>
<organism evidence="5">
    <name type="scientific">freshwater metagenome</name>
    <dbReference type="NCBI Taxonomy" id="449393"/>
    <lineage>
        <taxon>unclassified sequences</taxon>
        <taxon>metagenomes</taxon>
        <taxon>ecological metagenomes</taxon>
    </lineage>
</organism>
<keyword evidence="2" id="KW-0251">Elongation factor</keyword>
<feature type="domain" description="Translation elongation factor EFTs/EF1B dimerisation" evidence="4">
    <location>
        <begin position="71"/>
        <end position="280"/>
    </location>
</feature>
<comment type="similarity">
    <text evidence="1">Belongs to the EF-Ts family.</text>
</comment>
<dbReference type="Gene3D" id="3.30.479.20">
    <property type="entry name" value="Elongation factor Ts, dimerisation domain"/>
    <property type="match status" value="2"/>
</dbReference>
<dbReference type="InterPro" id="IPR014039">
    <property type="entry name" value="Transl_elong_EFTs/EF1B_dimer"/>
</dbReference>
<reference evidence="5" key="1">
    <citation type="submission" date="2020-05" db="EMBL/GenBank/DDBJ databases">
        <authorList>
            <person name="Chiriac C."/>
            <person name="Salcher M."/>
            <person name="Ghai R."/>
            <person name="Kavagutti S V."/>
        </authorList>
    </citation>
    <scope>NUCLEOTIDE SEQUENCE</scope>
</reference>
<dbReference type="FunFam" id="1.10.286.20:FF:000001">
    <property type="entry name" value="Elongation factor Ts"/>
    <property type="match status" value="1"/>
</dbReference>
<dbReference type="InterPro" id="IPR018101">
    <property type="entry name" value="Transl_elong_Ts_CS"/>
</dbReference>
<evidence type="ECO:0000256" key="1">
    <source>
        <dbReference type="ARBA" id="ARBA00005532"/>
    </source>
</evidence>
<dbReference type="PANTHER" id="PTHR11741:SF0">
    <property type="entry name" value="ELONGATION FACTOR TS, MITOCHONDRIAL"/>
    <property type="match status" value="1"/>
</dbReference>
<accession>A0A6J6KL35</accession>
<name>A0A6J6KL35_9ZZZZ</name>
<dbReference type="HAMAP" id="MF_00050">
    <property type="entry name" value="EF_Ts"/>
    <property type="match status" value="1"/>
</dbReference>
<dbReference type="PROSITE" id="PS01126">
    <property type="entry name" value="EF_TS_1"/>
    <property type="match status" value="1"/>
</dbReference>
<evidence type="ECO:0000259" key="4">
    <source>
        <dbReference type="Pfam" id="PF00889"/>
    </source>
</evidence>
<evidence type="ECO:0000256" key="3">
    <source>
        <dbReference type="ARBA" id="ARBA00022917"/>
    </source>
</evidence>